<dbReference type="InterPro" id="IPR036188">
    <property type="entry name" value="FAD/NAD-bd_sf"/>
</dbReference>
<gene>
    <name evidence="12" type="ORF">AVDCRST_MAG59-5354</name>
</gene>
<dbReference type="GO" id="GO:0050136">
    <property type="term" value="F:NADH dehydrogenase (quinone) (non-electrogenic) activity"/>
    <property type="evidence" value="ECO:0007669"/>
    <property type="project" value="UniProtKB-EC"/>
</dbReference>
<evidence type="ECO:0000259" key="10">
    <source>
        <dbReference type="Pfam" id="PF07992"/>
    </source>
</evidence>
<evidence type="ECO:0000256" key="8">
    <source>
        <dbReference type="ARBA" id="ARBA00047599"/>
    </source>
</evidence>
<evidence type="ECO:0000256" key="7">
    <source>
        <dbReference type="ARBA" id="ARBA00023027"/>
    </source>
</evidence>
<evidence type="ECO:0000256" key="4">
    <source>
        <dbReference type="ARBA" id="ARBA00022827"/>
    </source>
</evidence>
<dbReference type="PANTHER" id="PTHR43706:SF47">
    <property type="entry name" value="EXTERNAL NADH-UBIQUINONE OXIDOREDUCTASE 1, MITOCHONDRIAL-RELATED"/>
    <property type="match status" value="1"/>
</dbReference>
<accession>A0A6J4VPQ2</accession>
<evidence type="ECO:0000313" key="12">
    <source>
        <dbReference type="EMBL" id="CAA9584999.1"/>
    </source>
</evidence>
<evidence type="ECO:0000256" key="1">
    <source>
        <dbReference type="ARBA" id="ARBA00005272"/>
    </source>
</evidence>
<dbReference type="EC" id="1.6.5.9" evidence="2"/>
<evidence type="ECO:0000256" key="5">
    <source>
        <dbReference type="ARBA" id="ARBA00022946"/>
    </source>
</evidence>
<dbReference type="InterPro" id="IPR054585">
    <property type="entry name" value="NDH2-like_C"/>
</dbReference>
<keyword evidence="5" id="KW-0809">Transit peptide</keyword>
<organism evidence="12">
    <name type="scientific">uncultured Thermomicrobiales bacterium</name>
    <dbReference type="NCBI Taxonomy" id="1645740"/>
    <lineage>
        <taxon>Bacteria</taxon>
        <taxon>Pseudomonadati</taxon>
        <taxon>Thermomicrobiota</taxon>
        <taxon>Thermomicrobia</taxon>
        <taxon>Thermomicrobiales</taxon>
        <taxon>environmental samples</taxon>
    </lineage>
</organism>
<dbReference type="Pfam" id="PF22366">
    <property type="entry name" value="NDH2_C"/>
    <property type="match status" value="1"/>
</dbReference>
<feature type="domain" description="External alternative NADH-ubiquinone oxidoreductase-like C-terminal" evidence="11">
    <location>
        <begin position="299"/>
        <end position="357"/>
    </location>
</feature>
<evidence type="ECO:0000256" key="2">
    <source>
        <dbReference type="ARBA" id="ARBA00012637"/>
    </source>
</evidence>
<feature type="compositionally biased region" description="Low complexity" evidence="9">
    <location>
        <begin position="395"/>
        <end position="418"/>
    </location>
</feature>
<reference evidence="12" key="1">
    <citation type="submission" date="2020-02" db="EMBL/GenBank/DDBJ databases">
        <authorList>
            <person name="Meier V. D."/>
        </authorList>
    </citation>
    <scope>NUCLEOTIDE SEQUENCE</scope>
    <source>
        <strain evidence="12">AVDCRST_MAG59</strain>
    </source>
</reference>
<protein>
    <recommendedName>
        <fullName evidence="2">NADH:ubiquinone reductase (non-electrogenic)</fullName>
        <ecNumber evidence="2">1.6.5.9</ecNumber>
    </recommendedName>
</protein>
<keyword evidence="6 12" id="KW-0560">Oxidoreductase</keyword>
<dbReference type="PANTHER" id="PTHR43706">
    <property type="entry name" value="NADH DEHYDROGENASE"/>
    <property type="match status" value="1"/>
</dbReference>
<keyword evidence="4" id="KW-0274">FAD</keyword>
<dbReference type="AlphaFoldDB" id="A0A6J4VPQ2"/>
<feature type="region of interest" description="Disordered" evidence="9">
    <location>
        <begin position="389"/>
        <end position="418"/>
    </location>
</feature>
<dbReference type="PRINTS" id="PR00368">
    <property type="entry name" value="FADPNR"/>
</dbReference>
<dbReference type="Gene3D" id="3.50.50.100">
    <property type="match status" value="1"/>
</dbReference>
<feature type="domain" description="FAD/NAD(P)-binding" evidence="10">
    <location>
        <begin position="18"/>
        <end position="275"/>
    </location>
</feature>
<evidence type="ECO:0000259" key="11">
    <source>
        <dbReference type="Pfam" id="PF22366"/>
    </source>
</evidence>
<dbReference type="InterPro" id="IPR023753">
    <property type="entry name" value="FAD/NAD-binding_dom"/>
</dbReference>
<dbReference type="Pfam" id="PF07992">
    <property type="entry name" value="Pyr_redox_2"/>
    <property type="match status" value="1"/>
</dbReference>
<dbReference type="InterPro" id="IPR045024">
    <property type="entry name" value="NDH-2"/>
</dbReference>
<name>A0A6J4VPQ2_9BACT</name>
<comment type="catalytic activity">
    <reaction evidence="8">
        <text>a quinone + NADH + H(+) = a quinol + NAD(+)</text>
        <dbReference type="Rhea" id="RHEA:46160"/>
        <dbReference type="ChEBI" id="CHEBI:15378"/>
        <dbReference type="ChEBI" id="CHEBI:24646"/>
        <dbReference type="ChEBI" id="CHEBI:57540"/>
        <dbReference type="ChEBI" id="CHEBI:57945"/>
        <dbReference type="ChEBI" id="CHEBI:132124"/>
        <dbReference type="EC" id="1.6.5.9"/>
    </reaction>
</comment>
<evidence type="ECO:0000256" key="3">
    <source>
        <dbReference type="ARBA" id="ARBA00022630"/>
    </source>
</evidence>
<comment type="similarity">
    <text evidence="1">Belongs to the NADH dehydrogenase family.</text>
</comment>
<keyword evidence="7" id="KW-0520">NAD</keyword>
<sequence length="418" mass="44970">MATAVLSPSDIAQPIRGILRRQKNVRVLMANVVDVDLDRQAVILDQGELPFDYLIVAAGSSHAYFGNDQWEPFAPGLKTLEDALDIRSRILHAFEEAEKTDDPERRRALLTFIVVGGGPTGVELAGSIAEIAHHAMGREFDRIDPTSARIILVEALDRVLPPFLEASSAKALAALHELGVETRFGKPVTHIEPGLVRIGDEDIPAETVLWAAGVKAAPIGQNLGAETDRAGRVKVNPDLSVPGRPNIFVAGDLAALLQPNGKPVPGVAPAAKQQGRHAATNVARLVRGGPPVRFRYRDKGNLAIIGRNKAVAQIGRLRFGGTLAWLAWLTVHLAYLNGFRNRLMAVIDWFLMYLTFRRSVRLISGLRNRPDAGSREAVAVARTAVAPSVETGSGETVPEAATEPEAATVPAATSRTWA</sequence>
<dbReference type="EMBL" id="CADCWF010000374">
    <property type="protein sequence ID" value="CAA9584999.1"/>
    <property type="molecule type" value="Genomic_DNA"/>
</dbReference>
<keyword evidence="3" id="KW-0285">Flavoprotein</keyword>
<evidence type="ECO:0000256" key="6">
    <source>
        <dbReference type="ARBA" id="ARBA00023002"/>
    </source>
</evidence>
<evidence type="ECO:0000256" key="9">
    <source>
        <dbReference type="SAM" id="MobiDB-lite"/>
    </source>
</evidence>
<proteinExistence type="inferred from homology"/>
<dbReference type="SUPFAM" id="SSF51905">
    <property type="entry name" value="FAD/NAD(P)-binding domain"/>
    <property type="match status" value="1"/>
</dbReference>